<protein>
    <recommendedName>
        <fullName evidence="3">RCK N-terminal domain-containing protein</fullName>
    </recommendedName>
</protein>
<organism evidence="1 2">
    <name type="scientific">Paenibacillus chartarius</name>
    <dbReference type="NCBI Taxonomy" id="747481"/>
    <lineage>
        <taxon>Bacteria</taxon>
        <taxon>Bacillati</taxon>
        <taxon>Bacillota</taxon>
        <taxon>Bacilli</taxon>
        <taxon>Bacillales</taxon>
        <taxon>Paenibacillaceae</taxon>
        <taxon>Paenibacillus</taxon>
    </lineage>
</organism>
<dbReference type="EMBL" id="JBHLWN010000095">
    <property type="protein sequence ID" value="MFC0215409.1"/>
    <property type="molecule type" value="Genomic_DNA"/>
</dbReference>
<gene>
    <name evidence="1" type="ORF">ACFFK0_23735</name>
</gene>
<keyword evidence="2" id="KW-1185">Reference proteome</keyword>
<sequence length="153" mass="17829">MSFMQVHGQPEEEYILVSAPNQAGKQFLNRLRQQGIPFYAMVNNNYGKKRLEAMGVNHIIKVDTGKQKTWVRPSIPIKRMYLFEDSFTLCCRWIQICRAWSDKEICIVSRRDHARMTYRALGADRMIFINGSEDAELLLQPHLDKLTSVQYSS</sequence>
<name>A0ABV6DRZ5_9BACL</name>
<evidence type="ECO:0000313" key="2">
    <source>
        <dbReference type="Proteomes" id="UP001589776"/>
    </source>
</evidence>
<dbReference type="Proteomes" id="UP001589776">
    <property type="component" value="Unassembled WGS sequence"/>
</dbReference>
<evidence type="ECO:0000313" key="1">
    <source>
        <dbReference type="EMBL" id="MFC0215409.1"/>
    </source>
</evidence>
<accession>A0ABV6DRZ5</accession>
<reference evidence="1 2" key="1">
    <citation type="submission" date="2024-09" db="EMBL/GenBank/DDBJ databases">
        <authorList>
            <person name="Sun Q."/>
            <person name="Mori K."/>
        </authorList>
    </citation>
    <scope>NUCLEOTIDE SEQUENCE [LARGE SCALE GENOMIC DNA]</scope>
    <source>
        <strain evidence="1 2">CCM 7759</strain>
    </source>
</reference>
<dbReference type="RefSeq" id="WP_377472862.1">
    <property type="nucleotide sequence ID" value="NZ_JBHLWN010000095.1"/>
</dbReference>
<evidence type="ECO:0008006" key="3">
    <source>
        <dbReference type="Google" id="ProtNLM"/>
    </source>
</evidence>
<comment type="caution">
    <text evidence="1">The sequence shown here is derived from an EMBL/GenBank/DDBJ whole genome shotgun (WGS) entry which is preliminary data.</text>
</comment>
<proteinExistence type="predicted"/>